<organism evidence="3">
    <name type="scientific">Spirodela intermedia</name>
    <name type="common">Intermediate duckweed</name>
    <dbReference type="NCBI Taxonomy" id="51605"/>
    <lineage>
        <taxon>Eukaryota</taxon>
        <taxon>Viridiplantae</taxon>
        <taxon>Streptophyta</taxon>
        <taxon>Embryophyta</taxon>
        <taxon>Tracheophyta</taxon>
        <taxon>Spermatophyta</taxon>
        <taxon>Magnoliopsida</taxon>
        <taxon>Liliopsida</taxon>
        <taxon>Araceae</taxon>
        <taxon>Lemnoideae</taxon>
        <taxon>Spirodela</taxon>
    </lineage>
</organism>
<dbReference type="AlphaFoldDB" id="A0A7I8J8L1"/>
<dbReference type="PANTHER" id="PTHR33373:SF28">
    <property type="entry name" value="OS07G0479600 PROTEIN"/>
    <property type="match status" value="1"/>
</dbReference>
<feature type="domain" description="Gag1-like clamp" evidence="2">
    <location>
        <begin position="70"/>
        <end position="110"/>
    </location>
</feature>
<dbReference type="Pfam" id="PF13259">
    <property type="entry name" value="clamp_Gag1-like"/>
    <property type="match status" value="1"/>
</dbReference>
<evidence type="ECO:0000256" key="1">
    <source>
        <dbReference type="SAM" id="MobiDB-lite"/>
    </source>
</evidence>
<gene>
    <name evidence="3" type="ORF">SI7747_10012959</name>
    <name evidence="4" type="ORF">SI8410_10014041</name>
</gene>
<evidence type="ECO:0000313" key="4">
    <source>
        <dbReference type="EMBL" id="CAA7403363.1"/>
    </source>
</evidence>
<dbReference type="EMBL" id="LR743597">
    <property type="protein sequence ID" value="CAA2627306.1"/>
    <property type="molecule type" value="Genomic_DNA"/>
</dbReference>
<dbReference type="InterPro" id="IPR025124">
    <property type="entry name" value="Gag1-like_clamp"/>
</dbReference>
<proteinExistence type="predicted"/>
<accession>A0A7I8J8L1</accession>
<sequence>MESKDSNLASTKAPLPSGLSIVNEQEKHGDDNVSCVSFINHAEIAWHERRKEWVGDQSKKPHRMTKEPVISWSTTYEDLLSTNQHFPRRIALAEMVDFLVDIWHEDGLYD</sequence>
<evidence type="ECO:0000313" key="5">
    <source>
        <dbReference type="Proteomes" id="UP000663760"/>
    </source>
</evidence>
<dbReference type="EMBL" id="LR746273">
    <property type="protein sequence ID" value="CAA7403363.1"/>
    <property type="molecule type" value="Genomic_DNA"/>
</dbReference>
<reference evidence="3" key="1">
    <citation type="submission" date="2019-12" db="EMBL/GenBank/DDBJ databases">
        <authorList>
            <person name="Scholz U."/>
            <person name="Mascher M."/>
            <person name="Fiebig A."/>
        </authorList>
    </citation>
    <scope>NUCLEOTIDE SEQUENCE</scope>
</reference>
<keyword evidence="5" id="KW-1185">Reference proteome</keyword>
<evidence type="ECO:0000313" key="3">
    <source>
        <dbReference type="EMBL" id="CAA2627306.1"/>
    </source>
</evidence>
<dbReference type="PANTHER" id="PTHR33373">
    <property type="entry name" value="OS07G0479600 PROTEIN"/>
    <property type="match status" value="1"/>
</dbReference>
<protein>
    <recommendedName>
        <fullName evidence="2">Gag1-like clamp domain-containing protein</fullName>
    </recommendedName>
</protein>
<evidence type="ECO:0000259" key="2">
    <source>
        <dbReference type="Pfam" id="PF13259"/>
    </source>
</evidence>
<feature type="compositionally biased region" description="Polar residues" evidence="1">
    <location>
        <begin position="1"/>
        <end position="10"/>
    </location>
</feature>
<feature type="region of interest" description="Disordered" evidence="1">
    <location>
        <begin position="1"/>
        <end position="26"/>
    </location>
</feature>
<dbReference type="Proteomes" id="UP000663760">
    <property type="component" value="Chromosome 10"/>
</dbReference>
<dbReference type="OrthoDB" id="1896025at2759"/>
<name>A0A7I8J8L1_SPIIN</name>